<feature type="domain" description="MULE transposase" evidence="2">
    <location>
        <begin position="331"/>
        <end position="427"/>
    </location>
</feature>
<comment type="caution">
    <text evidence="3">The sequence shown here is derived from an EMBL/GenBank/DDBJ whole genome shotgun (WGS) entry which is preliminary data.</text>
</comment>
<gene>
    <name evidence="3" type="ORF">L1049_015289</name>
</gene>
<sequence>MDGDLWEKVLSPDNVYRRQLIDQVMSTALPESKSSEQASAAVKAFTTADLPHELIELLEKIVLQSYAFSGKFNLQNMLIRAAIKAGPSRASSKASIHESACVMDYSNEFTNYEVFKSREALCNWAREVGRQNGFVIVITKSDVTSKGRTARLTLGCERGGYYINRKKDIETEHEKKRRKETGTKKCGCPFALKGEKMPDDDEWMLKVLCGIHNHEAAKYLEGHSYTGRLSEQENSLVLDMSMKMSRLKDILVTLKRKDILNTSTLRTIYNACLKNRVKEKAGRSQMQYLLGKLAEHKYIEWHRSSDDSDAILDLFWAHPRSVELFRAFPHVLIMDCTYKTNKYRLPLFEIVGVTSTNLTFSVAFVYIQHERKDNYTWALNRLRSLVEDQNILPSFIITDRELSLMNAIKKVFPNARHLLCRWHISKNVLSNCKKYFESGDQWEKFNSQWETVVLSATESEYLTQVDILHKNFNTYPEALQYVLSSWLTPYKDRFVSAWTETCMHFGNQTSNRVESAHARLKRQLGCSTLNFELSWGEVHNLIELQYTEIKASFEKSSIVAKHKFACVELKEIRGMVSIVALENILVQMRRARAIGVDASACGCANRRSHGLPCAHEIAEYKREGRPIPLDCIDQFWRKLDILPATKKQNLKLMCQPYLDLFLQIFKDEDTESQLQMLKKLREIIAPHCTHLLEPTEPYNRTRGRLKVKVDTSTRRDPSAFEYVQSRHDSYSTGFNVEPSNSSGHFVPQRQPKEKVYPTQAAKPISHIDEFPAGIREYIFKTKDVQADGNCGFRAIAALMGKGEDGWMVVREDLVDELLYNHQLYTRVYGSVHRVNEIRSGLAHFEGGFAGYEHWMTMPDMGHLIASRYNAVLYHLSMQQCLTFLPLRSNPMLLHARKEIAIGFVNGNHFIQVFMKTGHPVPPVATTWRLHRDVVAADWDSPYIDRIQNFLNVIGCGVATTDTCDTVGID</sequence>
<dbReference type="Proteomes" id="UP001415857">
    <property type="component" value="Unassembled WGS sequence"/>
</dbReference>
<dbReference type="InterPro" id="IPR018289">
    <property type="entry name" value="MULE_transposase_dom"/>
</dbReference>
<keyword evidence="4" id="KW-1185">Reference proteome</keyword>
<protein>
    <recommendedName>
        <fullName evidence="5">Protein FAR1-RELATED SEQUENCE</fullName>
    </recommendedName>
</protein>
<organism evidence="3 4">
    <name type="scientific">Liquidambar formosana</name>
    <name type="common">Formosan gum</name>
    <dbReference type="NCBI Taxonomy" id="63359"/>
    <lineage>
        <taxon>Eukaryota</taxon>
        <taxon>Viridiplantae</taxon>
        <taxon>Streptophyta</taxon>
        <taxon>Embryophyta</taxon>
        <taxon>Tracheophyta</taxon>
        <taxon>Spermatophyta</taxon>
        <taxon>Magnoliopsida</taxon>
        <taxon>eudicotyledons</taxon>
        <taxon>Gunneridae</taxon>
        <taxon>Pentapetalae</taxon>
        <taxon>Saxifragales</taxon>
        <taxon>Altingiaceae</taxon>
        <taxon>Liquidambar</taxon>
    </lineage>
</organism>
<evidence type="ECO:0000259" key="2">
    <source>
        <dbReference type="Pfam" id="PF10551"/>
    </source>
</evidence>
<dbReference type="PANTHER" id="PTHR31569:SF4">
    <property type="entry name" value="SWIM-TYPE DOMAIN-CONTAINING PROTEIN"/>
    <property type="match status" value="1"/>
</dbReference>
<dbReference type="Pfam" id="PF03101">
    <property type="entry name" value="FAR1"/>
    <property type="match status" value="1"/>
</dbReference>
<dbReference type="PANTHER" id="PTHR31569">
    <property type="entry name" value="SWIM-TYPE DOMAIN-CONTAINING PROTEIN"/>
    <property type="match status" value="1"/>
</dbReference>
<evidence type="ECO:0000259" key="1">
    <source>
        <dbReference type="Pfam" id="PF03101"/>
    </source>
</evidence>
<dbReference type="InterPro" id="IPR004330">
    <property type="entry name" value="FAR1_DNA_bnd_dom"/>
</dbReference>
<proteinExistence type="predicted"/>
<dbReference type="AlphaFoldDB" id="A0AAP0X618"/>
<name>A0AAP0X618_LIQFO</name>
<evidence type="ECO:0008006" key="5">
    <source>
        <dbReference type="Google" id="ProtNLM"/>
    </source>
</evidence>
<dbReference type="Pfam" id="PF10551">
    <property type="entry name" value="MULE"/>
    <property type="match status" value="1"/>
</dbReference>
<evidence type="ECO:0000313" key="3">
    <source>
        <dbReference type="EMBL" id="KAK9286883.1"/>
    </source>
</evidence>
<dbReference type="InterPro" id="IPR052579">
    <property type="entry name" value="Zinc_finger_SWIM"/>
</dbReference>
<feature type="domain" description="FAR1" evidence="1">
    <location>
        <begin position="129"/>
        <end position="216"/>
    </location>
</feature>
<dbReference type="CDD" id="cd22744">
    <property type="entry name" value="OTU"/>
    <property type="match status" value="1"/>
</dbReference>
<dbReference type="EMBL" id="JBBPBK010000004">
    <property type="protein sequence ID" value="KAK9286883.1"/>
    <property type="molecule type" value="Genomic_DNA"/>
</dbReference>
<dbReference type="InterPro" id="IPR016024">
    <property type="entry name" value="ARM-type_fold"/>
</dbReference>
<reference evidence="3 4" key="1">
    <citation type="journal article" date="2024" name="Plant J.">
        <title>Genome sequences and population genomics reveal climatic adaptation and genomic divergence between two closely related sweetgum species.</title>
        <authorList>
            <person name="Xu W.Q."/>
            <person name="Ren C.Q."/>
            <person name="Zhang X.Y."/>
            <person name="Comes H.P."/>
            <person name="Liu X.H."/>
            <person name="Li Y.G."/>
            <person name="Kettle C.J."/>
            <person name="Jalonen R."/>
            <person name="Gaisberger H."/>
            <person name="Ma Y.Z."/>
            <person name="Qiu Y.X."/>
        </authorList>
    </citation>
    <scope>NUCLEOTIDE SEQUENCE [LARGE SCALE GENOMIC DNA]</scope>
    <source>
        <strain evidence="3">Hangzhou</strain>
    </source>
</reference>
<dbReference type="SUPFAM" id="SSF48371">
    <property type="entry name" value="ARM repeat"/>
    <property type="match status" value="1"/>
</dbReference>
<evidence type="ECO:0000313" key="4">
    <source>
        <dbReference type="Proteomes" id="UP001415857"/>
    </source>
</evidence>
<accession>A0AAP0X618</accession>